<dbReference type="PANTHER" id="PTHR15574">
    <property type="entry name" value="WD REPEAT DOMAIN-CONTAINING FAMILY"/>
    <property type="match status" value="1"/>
</dbReference>
<dbReference type="Pfam" id="PF00400">
    <property type="entry name" value="WD40"/>
    <property type="match status" value="1"/>
</dbReference>
<dbReference type="InterPro" id="IPR036322">
    <property type="entry name" value="WD40_repeat_dom_sf"/>
</dbReference>
<protein>
    <submittedName>
        <fullName evidence="3">Uncharacterized protein</fullName>
    </submittedName>
</protein>
<dbReference type="SMART" id="SM00320">
    <property type="entry name" value="WD40"/>
    <property type="match status" value="3"/>
</dbReference>
<dbReference type="GO" id="GO:0005737">
    <property type="term" value="C:cytoplasm"/>
    <property type="evidence" value="ECO:0007669"/>
    <property type="project" value="TreeGrafter"/>
</dbReference>
<dbReference type="GO" id="GO:0080008">
    <property type="term" value="C:Cul4-RING E3 ubiquitin ligase complex"/>
    <property type="evidence" value="ECO:0007669"/>
    <property type="project" value="TreeGrafter"/>
</dbReference>
<accession>A0A7R8WVD6</accession>
<dbReference type="InterPro" id="IPR015943">
    <property type="entry name" value="WD40/YVTN_repeat-like_dom_sf"/>
</dbReference>
<dbReference type="Gene3D" id="2.130.10.10">
    <property type="entry name" value="YVTN repeat-like/Quinoprotein amine dehydrogenase"/>
    <property type="match status" value="1"/>
</dbReference>
<keyword evidence="1" id="KW-0853">WD repeat</keyword>
<dbReference type="SUPFAM" id="SSF50978">
    <property type="entry name" value="WD40 repeat-like"/>
    <property type="match status" value="1"/>
</dbReference>
<dbReference type="AlphaFoldDB" id="A0A7R8WVD6"/>
<keyword evidence="2" id="KW-0677">Repeat</keyword>
<evidence type="ECO:0000256" key="2">
    <source>
        <dbReference type="ARBA" id="ARBA00022737"/>
    </source>
</evidence>
<organism evidence="3">
    <name type="scientific">Cyprideis torosa</name>
    <dbReference type="NCBI Taxonomy" id="163714"/>
    <lineage>
        <taxon>Eukaryota</taxon>
        <taxon>Metazoa</taxon>
        <taxon>Ecdysozoa</taxon>
        <taxon>Arthropoda</taxon>
        <taxon>Crustacea</taxon>
        <taxon>Oligostraca</taxon>
        <taxon>Ostracoda</taxon>
        <taxon>Podocopa</taxon>
        <taxon>Podocopida</taxon>
        <taxon>Cytherocopina</taxon>
        <taxon>Cytheroidea</taxon>
        <taxon>Cytherideidae</taxon>
        <taxon>Cyprideis</taxon>
    </lineage>
</organism>
<name>A0A7R8WVD6_9CRUS</name>
<evidence type="ECO:0000256" key="1">
    <source>
        <dbReference type="ARBA" id="ARBA00022574"/>
    </source>
</evidence>
<proteinExistence type="predicted"/>
<reference evidence="3" key="1">
    <citation type="submission" date="2020-11" db="EMBL/GenBank/DDBJ databases">
        <authorList>
            <person name="Tran Van P."/>
        </authorList>
    </citation>
    <scope>NUCLEOTIDE SEQUENCE</scope>
</reference>
<dbReference type="PROSITE" id="PS50082">
    <property type="entry name" value="WD_REPEATS_2"/>
    <property type="match status" value="1"/>
</dbReference>
<dbReference type="EMBL" id="OB675056">
    <property type="protein sequence ID" value="CAD7235860.1"/>
    <property type="molecule type" value="Genomic_DNA"/>
</dbReference>
<dbReference type="OrthoDB" id="4869960at2759"/>
<dbReference type="PANTHER" id="PTHR15574:SF39">
    <property type="entry name" value="DDB1- AND CUL4-ASSOCIATED FACTOR 6"/>
    <property type="match status" value="1"/>
</dbReference>
<dbReference type="InterPro" id="IPR045151">
    <property type="entry name" value="DCAF8"/>
</dbReference>
<gene>
    <name evidence="3" type="ORF">CTOB1V02_LOCUS13675</name>
</gene>
<dbReference type="InterPro" id="IPR001680">
    <property type="entry name" value="WD40_rpt"/>
</dbReference>
<evidence type="ECO:0000313" key="3">
    <source>
        <dbReference type="EMBL" id="CAD7235860.1"/>
    </source>
</evidence>
<sequence>MRRGDPLSFTSAIPCVLQNFRLGNLPGWGHYPYHTLVDSESVIQRLSILSHLKVHSGCVNTICWDERGELILSGSDDQHLKVTNAFQGTVEESIRTSHHANIFNARFFPGGYKIASCDAQGLILVRDLLAERLEYPFRCSVGCVYEVHPVSPSCLYSCGEDGHFRRFDVREAQPCMTRNCSCQVSGHLTTDLREVII</sequence>
<dbReference type="GO" id="GO:0045944">
    <property type="term" value="P:positive regulation of transcription by RNA polymerase II"/>
    <property type="evidence" value="ECO:0007669"/>
    <property type="project" value="TreeGrafter"/>
</dbReference>